<accession>A0ABQ3DCL3</accession>
<feature type="compositionally biased region" description="Low complexity" evidence="1">
    <location>
        <begin position="26"/>
        <end position="36"/>
    </location>
</feature>
<protein>
    <submittedName>
        <fullName evidence="2">Uncharacterized protein</fullName>
    </submittedName>
</protein>
<proteinExistence type="predicted"/>
<dbReference type="EMBL" id="BMVN01000080">
    <property type="protein sequence ID" value="GHA71535.1"/>
    <property type="molecule type" value="Genomic_DNA"/>
</dbReference>
<keyword evidence="3" id="KW-1185">Reference proteome</keyword>
<organism evidence="2 3">
    <name type="scientific">Streptomyces canarius</name>
    <dbReference type="NCBI Taxonomy" id="285453"/>
    <lineage>
        <taxon>Bacteria</taxon>
        <taxon>Bacillati</taxon>
        <taxon>Actinomycetota</taxon>
        <taxon>Actinomycetes</taxon>
        <taxon>Kitasatosporales</taxon>
        <taxon>Streptomycetaceae</taxon>
        <taxon>Streptomyces</taxon>
    </lineage>
</organism>
<feature type="region of interest" description="Disordered" evidence="1">
    <location>
        <begin position="1"/>
        <end position="42"/>
    </location>
</feature>
<evidence type="ECO:0000313" key="3">
    <source>
        <dbReference type="Proteomes" id="UP000653644"/>
    </source>
</evidence>
<sequence length="71" mass="7712">MPEEADESEEWDVSVESDEEEQALRASAAAAPAPASHSIRRVRRTERVITDLLLGSVERRSRPGTAGLAVP</sequence>
<feature type="compositionally biased region" description="Acidic residues" evidence="1">
    <location>
        <begin position="1"/>
        <end position="21"/>
    </location>
</feature>
<comment type="caution">
    <text evidence="2">The sequence shown here is derived from an EMBL/GenBank/DDBJ whole genome shotgun (WGS) entry which is preliminary data.</text>
</comment>
<gene>
    <name evidence="2" type="ORF">GCM10010345_88330</name>
</gene>
<name>A0ABQ3DCL3_9ACTN</name>
<dbReference type="Proteomes" id="UP000653644">
    <property type="component" value="Unassembled WGS sequence"/>
</dbReference>
<reference evidence="3" key="1">
    <citation type="journal article" date="2019" name="Int. J. Syst. Evol. Microbiol.">
        <title>The Global Catalogue of Microorganisms (GCM) 10K type strain sequencing project: providing services to taxonomists for standard genome sequencing and annotation.</title>
        <authorList>
            <consortium name="The Broad Institute Genomics Platform"/>
            <consortium name="The Broad Institute Genome Sequencing Center for Infectious Disease"/>
            <person name="Wu L."/>
            <person name="Ma J."/>
        </authorList>
    </citation>
    <scope>NUCLEOTIDE SEQUENCE [LARGE SCALE GENOMIC DNA]</scope>
    <source>
        <strain evidence="3">JCM 4733</strain>
    </source>
</reference>
<evidence type="ECO:0000313" key="2">
    <source>
        <dbReference type="EMBL" id="GHA71535.1"/>
    </source>
</evidence>
<evidence type="ECO:0000256" key="1">
    <source>
        <dbReference type="SAM" id="MobiDB-lite"/>
    </source>
</evidence>